<dbReference type="InterPro" id="IPR011333">
    <property type="entry name" value="SKP1/BTB/POZ_sf"/>
</dbReference>
<feature type="compositionally biased region" description="Basic and acidic residues" evidence="2">
    <location>
        <begin position="130"/>
        <end position="154"/>
    </location>
</feature>
<dbReference type="Proteomes" id="UP001497623">
    <property type="component" value="Unassembled WGS sequence"/>
</dbReference>
<feature type="compositionally biased region" description="Basic and acidic residues" evidence="2">
    <location>
        <begin position="336"/>
        <end position="346"/>
    </location>
</feature>
<keyword evidence="1" id="KW-0539">Nucleus</keyword>
<feature type="compositionally biased region" description="Low complexity" evidence="2">
    <location>
        <begin position="347"/>
        <end position="364"/>
    </location>
</feature>
<comment type="caution">
    <text evidence="4">The sequence shown here is derived from an EMBL/GenBank/DDBJ whole genome shotgun (WGS) entry which is preliminary data.</text>
</comment>
<feature type="region of interest" description="Disordered" evidence="2">
    <location>
        <begin position="326"/>
        <end position="364"/>
    </location>
</feature>
<dbReference type="GO" id="GO:0005634">
    <property type="term" value="C:nucleus"/>
    <property type="evidence" value="ECO:0007669"/>
    <property type="project" value="TreeGrafter"/>
</dbReference>
<gene>
    <name evidence="4" type="ORF">MNOR_LOCUS11930</name>
</gene>
<feature type="compositionally biased region" description="Low complexity" evidence="2">
    <location>
        <begin position="178"/>
        <end position="190"/>
    </location>
</feature>
<reference evidence="4 5" key="1">
    <citation type="submission" date="2024-05" db="EMBL/GenBank/DDBJ databases">
        <authorList>
            <person name="Wallberg A."/>
        </authorList>
    </citation>
    <scope>NUCLEOTIDE SEQUENCE [LARGE SCALE GENOMIC DNA]</scope>
</reference>
<dbReference type="SMART" id="SM00225">
    <property type="entry name" value="BTB"/>
    <property type="match status" value="1"/>
</dbReference>
<feature type="non-terminal residue" evidence="4">
    <location>
        <position position="364"/>
    </location>
</feature>
<evidence type="ECO:0000313" key="4">
    <source>
        <dbReference type="EMBL" id="CAL4082547.1"/>
    </source>
</evidence>
<dbReference type="SUPFAM" id="SSF54695">
    <property type="entry name" value="POZ domain"/>
    <property type="match status" value="1"/>
</dbReference>
<evidence type="ECO:0000256" key="2">
    <source>
        <dbReference type="SAM" id="MobiDB-lite"/>
    </source>
</evidence>
<dbReference type="PANTHER" id="PTHR23110">
    <property type="entry name" value="BTB DOMAIN TRANSCRIPTION FACTOR"/>
    <property type="match status" value="1"/>
</dbReference>
<proteinExistence type="predicted"/>
<feature type="compositionally biased region" description="Low complexity" evidence="2">
    <location>
        <begin position="155"/>
        <end position="166"/>
    </location>
</feature>
<organism evidence="4 5">
    <name type="scientific">Meganyctiphanes norvegica</name>
    <name type="common">Northern krill</name>
    <name type="synonym">Thysanopoda norvegica</name>
    <dbReference type="NCBI Taxonomy" id="48144"/>
    <lineage>
        <taxon>Eukaryota</taxon>
        <taxon>Metazoa</taxon>
        <taxon>Ecdysozoa</taxon>
        <taxon>Arthropoda</taxon>
        <taxon>Crustacea</taxon>
        <taxon>Multicrustacea</taxon>
        <taxon>Malacostraca</taxon>
        <taxon>Eumalacostraca</taxon>
        <taxon>Eucarida</taxon>
        <taxon>Euphausiacea</taxon>
        <taxon>Euphausiidae</taxon>
        <taxon>Meganyctiphanes</taxon>
    </lineage>
</organism>
<feature type="region of interest" description="Disordered" evidence="2">
    <location>
        <begin position="130"/>
        <end position="228"/>
    </location>
</feature>
<dbReference type="EMBL" id="CAXKWB010006377">
    <property type="protein sequence ID" value="CAL4082547.1"/>
    <property type="molecule type" value="Genomic_DNA"/>
</dbReference>
<name>A0AAV2QE87_MEGNR</name>
<keyword evidence="5" id="KW-1185">Reference proteome</keyword>
<dbReference type="InterPro" id="IPR000210">
    <property type="entry name" value="BTB/POZ_dom"/>
</dbReference>
<protein>
    <recommendedName>
        <fullName evidence="3">BTB domain-containing protein</fullName>
    </recommendedName>
</protein>
<evidence type="ECO:0000259" key="3">
    <source>
        <dbReference type="PROSITE" id="PS50097"/>
    </source>
</evidence>
<accession>A0AAV2QE87</accession>
<dbReference type="CDD" id="cd18315">
    <property type="entry name" value="BTB_POZ_BAB-like"/>
    <property type="match status" value="1"/>
</dbReference>
<evidence type="ECO:0000256" key="1">
    <source>
        <dbReference type="ARBA" id="ARBA00023242"/>
    </source>
</evidence>
<dbReference type="AlphaFoldDB" id="A0AAV2QE87"/>
<sequence length="364" mass="40032">MSFQQHSMSEEEFLLKWNNHQSNFVDVFSDLLRDEAFVDVTLICSGEAVPGHKMVLSACSPLLQRILRENPCKHPVIILNDVPALDMRAMMTFIYQGEVSVSQSELAGFLKTADNLQIKGLAEDKPANLVYLDKDKDNPERKRKDKEHDFHRNETNIINNNNNNTNSKPSKRQRLNTNNNSIPNNISPEECNNIPTHHIGGGLGHHRSSHHRSTADSHSSSHRRKLTDRVRKSTLLNSLQPHIISNSITIEPAAPPTPSIKNDDVLVKTEPLDLVGEMVWSEGRSSINSKLEESEVEGGDGEVPMIPLAALGGALEGVAAAFIASPGGLHSLDGGDDSKYDEESRGDNSTASDDANTNATTLAW</sequence>
<dbReference type="InterPro" id="IPR051095">
    <property type="entry name" value="Dros_DevTransReg"/>
</dbReference>
<dbReference type="PANTHER" id="PTHR23110:SF98">
    <property type="entry name" value="PRE-LOLA-G, ISOFORM C-RELATED"/>
    <property type="match status" value="1"/>
</dbReference>
<feature type="domain" description="BTB" evidence="3">
    <location>
        <begin position="38"/>
        <end position="103"/>
    </location>
</feature>
<dbReference type="Gene3D" id="3.30.710.10">
    <property type="entry name" value="Potassium Channel Kv1.1, Chain A"/>
    <property type="match status" value="1"/>
</dbReference>
<evidence type="ECO:0000313" key="5">
    <source>
        <dbReference type="Proteomes" id="UP001497623"/>
    </source>
</evidence>
<dbReference type="PROSITE" id="PS50097">
    <property type="entry name" value="BTB"/>
    <property type="match status" value="1"/>
</dbReference>
<dbReference type="GO" id="GO:0006357">
    <property type="term" value="P:regulation of transcription by RNA polymerase II"/>
    <property type="evidence" value="ECO:0007669"/>
    <property type="project" value="TreeGrafter"/>
</dbReference>
<dbReference type="Pfam" id="PF00651">
    <property type="entry name" value="BTB"/>
    <property type="match status" value="1"/>
</dbReference>